<gene>
    <name evidence="2" type="ORF">BOH66_08400</name>
</gene>
<dbReference type="OrthoDB" id="5066998at2"/>
<name>A0A1P8U812_9MICO</name>
<dbReference type="AlphaFoldDB" id="A0A1P8U812"/>
<organism evidence="2 3">
    <name type="scientific">Microbacterium aurum</name>
    <dbReference type="NCBI Taxonomy" id="36805"/>
    <lineage>
        <taxon>Bacteria</taxon>
        <taxon>Bacillati</taxon>
        <taxon>Actinomycetota</taxon>
        <taxon>Actinomycetes</taxon>
        <taxon>Micrococcales</taxon>
        <taxon>Microbacteriaceae</taxon>
        <taxon>Microbacterium</taxon>
    </lineage>
</organism>
<accession>A0A1P8U812</accession>
<dbReference type="RefSeq" id="WP_076690574.1">
    <property type="nucleotide sequence ID" value="NZ_CP018762.1"/>
</dbReference>
<feature type="region of interest" description="Disordered" evidence="1">
    <location>
        <begin position="45"/>
        <end position="73"/>
    </location>
</feature>
<keyword evidence="3" id="KW-1185">Reference proteome</keyword>
<evidence type="ECO:0000313" key="3">
    <source>
        <dbReference type="Proteomes" id="UP000187185"/>
    </source>
</evidence>
<dbReference type="EMBL" id="CP018762">
    <property type="protein sequence ID" value="APZ34260.1"/>
    <property type="molecule type" value="Genomic_DNA"/>
</dbReference>
<reference evidence="2 3" key="1">
    <citation type="submission" date="2016-12" db="EMBL/GenBank/DDBJ databases">
        <title>Complete genome sequence of Microbacterium aurum KACC 15219.</title>
        <authorList>
            <person name="Jung Y."/>
            <person name="Shin J.-H."/>
            <person name="Lee Y.-J."/>
            <person name="Yi H."/>
            <person name="Bahn Y.-S."/>
            <person name="Kim J.F."/>
            <person name="Lee D.-W."/>
        </authorList>
    </citation>
    <scope>NUCLEOTIDE SEQUENCE [LARGE SCALE GENOMIC DNA]</scope>
    <source>
        <strain evidence="2 3">KACC 15219</strain>
    </source>
</reference>
<protein>
    <submittedName>
        <fullName evidence="2">Uncharacterized protein</fullName>
    </submittedName>
</protein>
<proteinExistence type="predicted"/>
<dbReference type="Proteomes" id="UP000187185">
    <property type="component" value="Chromosome"/>
</dbReference>
<dbReference type="KEGG" id="maur:BOH66_08400"/>
<dbReference type="STRING" id="36805.BOH66_08400"/>
<sequence length="149" mass="15871">MSTIPSAQLEAITRLEFAGGAIVAPPGIKHLGQIRSTLQAIECTLRQSDPTTYGDKPDSPPETAPDSSPSTESLGLTAVGIRLLDGVIVSLAADLRNAMTRARAQLRLLPELQGDPERLSQVLRSALRDGSRLGRRIFEALNSDDNADA</sequence>
<evidence type="ECO:0000256" key="1">
    <source>
        <dbReference type="SAM" id="MobiDB-lite"/>
    </source>
</evidence>
<evidence type="ECO:0000313" key="2">
    <source>
        <dbReference type="EMBL" id="APZ34260.1"/>
    </source>
</evidence>